<dbReference type="GO" id="GO:0047121">
    <property type="term" value="F:isoquinoline 1-oxidoreductase activity"/>
    <property type="evidence" value="ECO:0007669"/>
    <property type="project" value="UniProtKB-EC"/>
</dbReference>
<dbReference type="Proteomes" id="UP000494252">
    <property type="component" value="Unassembled WGS sequence"/>
</dbReference>
<gene>
    <name evidence="2" type="primary">iorB_2</name>
    <name evidence="2" type="ORF">LMG27177_05340</name>
</gene>
<dbReference type="InterPro" id="IPR037165">
    <property type="entry name" value="AldOxase/xan_DH_Mopterin-bd_sf"/>
</dbReference>
<organism evidence="2 3">
    <name type="scientific">Paraburkholderia fynbosensis</name>
    <dbReference type="NCBI Taxonomy" id="1200993"/>
    <lineage>
        <taxon>Bacteria</taxon>
        <taxon>Pseudomonadati</taxon>
        <taxon>Pseudomonadota</taxon>
        <taxon>Betaproteobacteria</taxon>
        <taxon>Burkholderiales</taxon>
        <taxon>Burkholderiaceae</taxon>
        <taxon>Paraburkholderia</taxon>
    </lineage>
</organism>
<keyword evidence="3" id="KW-1185">Reference proteome</keyword>
<sequence length="754" mass="79954">MGEIVNMSRRGVLKGTLAGGVVLGLQIGGAGTALAASVLSSANGAKGTFAPNVYVSVAPSGEIILVVHRSEMGTGIRTSLAMILADELDADWNAVRVVQAQGDAKYGDQNTDGSRSIRQFFQPLREAGGTARQMLLAAAAVQWRVAPATCHTEPGHVVHAASGRRVAYGALATAAARQPVPGRDTLHLKDEGTWRYIGKSLPIVDLDDIVHGRATYGIDVVLPRMTYASIERSAVYGATLKSVDSTETMKVPGVLHVVRIPAAPLPAGFQPLGGIAVVATSTWAAMQGRRKLRLDWDLGPNASYDSQAYREALEDTARQPGKIVRNNGDTAAALKSAAHHVSADYYVPHLAHAAMEPLAATASYANGAVEVWTATQNPQQARTTVAQVLGVQEPAVTINVTLLGGGFGRKSKPDYVAEAAFLSREVGAPVKLTWTREDDVHNDYFHAVCAQHMEGGLDAQGKTVAWLHRTVFPSISSTFNADVRYGAAGELGQGVTDMPYDIANVRCENGAASAHTRIGWYRSVYNIPHGFALGSFVDELAAAARQDPVQHLLTLLGTPRHVDLHALGVDYPNYGASIDEYPIDTARYAAVVRAAAVRSGWSTALPARHGRGIAVHRSFLSYVAAVAHVQVADDGSVRVTRVDLAVDCGRIVNPDRVVAQFEGAVVMALGNTLYSELTFRNGASEQSNFTDYEVARIDSVPETHVYIVPSDAPPGGVGEPGVPPTSAAICNAIFNATGQRIRALPVDTSLLKRA</sequence>
<evidence type="ECO:0000313" key="2">
    <source>
        <dbReference type="EMBL" id="CAB3802889.1"/>
    </source>
</evidence>
<keyword evidence="2" id="KW-0560">Oxidoreductase</keyword>
<dbReference type="InterPro" id="IPR006311">
    <property type="entry name" value="TAT_signal"/>
</dbReference>
<name>A0A6J5GKU6_9BURK</name>
<dbReference type="SUPFAM" id="SSF54665">
    <property type="entry name" value="CO dehydrogenase molybdoprotein N-domain-like"/>
    <property type="match status" value="1"/>
</dbReference>
<dbReference type="SMART" id="SM01008">
    <property type="entry name" value="Ald_Xan_dh_C"/>
    <property type="match status" value="1"/>
</dbReference>
<dbReference type="PROSITE" id="PS51318">
    <property type="entry name" value="TAT"/>
    <property type="match status" value="1"/>
</dbReference>
<dbReference type="InterPro" id="IPR052516">
    <property type="entry name" value="N-heterocyclic_Hydroxylase"/>
</dbReference>
<dbReference type="InterPro" id="IPR036856">
    <property type="entry name" value="Ald_Oxase/Xan_DH_a/b_sf"/>
</dbReference>
<evidence type="ECO:0000313" key="3">
    <source>
        <dbReference type="Proteomes" id="UP000494252"/>
    </source>
</evidence>
<dbReference type="InterPro" id="IPR046867">
    <property type="entry name" value="AldOxase/xan_DH_MoCoBD2"/>
</dbReference>
<dbReference type="Gene3D" id="3.90.1170.50">
    <property type="entry name" value="Aldehyde oxidase/xanthine dehydrogenase, a/b hammerhead"/>
    <property type="match status" value="1"/>
</dbReference>
<dbReference type="RefSeq" id="WP_175164590.1">
    <property type="nucleotide sequence ID" value="NZ_CADIKI010000018.1"/>
</dbReference>
<dbReference type="Pfam" id="PF02738">
    <property type="entry name" value="MoCoBD_1"/>
    <property type="match status" value="1"/>
</dbReference>
<accession>A0A6J5GKU6</accession>
<dbReference type="PANTHER" id="PTHR47495:SF3">
    <property type="entry name" value="BLR6219 PROTEIN"/>
    <property type="match status" value="1"/>
</dbReference>
<dbReference type="PIRSF" id="PIRSF036389">
    <property type="entry name" value="IOR_B"/>
    <property type="match status" value="1"/>
</dbReference>
<dbReference type="SUPFAM" id="SSF56003">
    <property type="entry name" value="Molybdenum cofactor-binding domain"/>
    <property type="match status" value="2"/>
</dbReference>
<protein>
    <submittedName>
        <fullName evidence="2">Isoquinoline 1-oxidoreductase subunit beta</fullName>
        <ecNumber evidence="2">1.3.99.16</ecNumber>
    </submittedName>
</protein>
<dbReference type="EC" id="1.3.99.16" evidence="2"/>
<dbReference type="AlphaFoldDB" id="A0A6J5GKU6"/>
<dbReference type="Pfam" id="PF20256">
    <property type="entry name" value="MoCoBD_2"/>
    <property type="match status" value="2"/>
</dbReference>
<dbReference type="EMBL" id="CADIKI010000018">
    <property type="protein sequence ID" value="CAB3802889.1"/>
    <property type="molecule type" value="Genomic_DNA"/>
</dbReference>
<evidence type="ECO:0000259" key="1">
    <source>
        <dbReference type="SMART" id="SM01008"/>
    </source>
</evidence>
<dbReference type="PANTHER" id="PTHR47495">
    <property type="entry name" value="ALDEHYDE DEHYDROGENASE"/>
    <property type="match status" value="1"/>
</dbReference>
<reference evidence="2 3" key="1">
    <citation type="submission" date="2020-04" db="EMBL/GenBank/DDBJ databases">
        <authorList>
            <person name="De Canck E."/>
        </authorList>
    </citation>
    <scope>NUCLEOTIDE SEQUENCE [LARGE SCALE GENOMIC DNA]</scope>
    <source>
        <strain evidence="2 3">LMG 27177</strain>
    </source>
</reference>
<dbReference type="InterPro" id="IPR012368">
    <property type="entry name" value="OxRdtase_Mopterin-bd_su_IorB"/>
</dbReference>
<feature type="domain" description="Aldehyde oxidase/xanthine dehydrogenase a/b hammerhead" evidence="1">
    <location>
        <begin position="211"/>
        <end position="300"/>
    </location>
</feature>
<dbReference type="InterPro" id="IPR008274">
    <property type="entry name" value="AldOxase/xan_DH_MoCoBD1"/>
</dbReference>
<dbReference type="InterPro" id="IPR000674">
    <property type="entry name" value="Ald_Oxase/Xan_DH_a/b"/>
</dbReference>
<dbReference type="Gene3D" id="3.30.365.10">
    <property type="entry name" value="Aldehyde oxidase/xanthine dehydrogenase, molybdopterin binding domain"/>
    <property type="match status" value="4"/>
</dbReference>
<proteinExistence type="predicted"/>